<evidence type="ECO:0000313" key="5">
    <source>
        <dbReference type="EMBL" id="KAK0386917.1"/>
    </source>
</evidence>
<protein>
    <submittedName>
        <fullName evidence="5">Uncharacterized protein</fullName>
    </submittedName>
</protein>
<evidence type="ECO:0000256" key="1">
    <source>
        <dbReference type="ARBA" id="ARBA00006734"/>
    </source>
</evidence>
<dbReference type="GO" id="GO:0008318">
    <property type="term" value="F:protein prenyltransferase activity"/>
    <property type="evidence" value="ECO:0007669"/>
    <property type="project" value="InterPro"/>
</dbReference>
<keyword evidence="3" id="KW-0808">Transferase</keyword>
<dbReference type="Proteomes" id="UP001175261">
    <property type="component" value="Unassembled WGS sequence"/>
</dbReference>
<dbReference type="Gene3D" id="1.25.40.120">
    <property type="entry name" value="Protein prenylyltransferase"/>
    <property type="match status" value="1"/>
</dbReference>
<name>A0AA39GGH0_SARSR</name>
<proteinExistence type="inferred from homology"/>
<keyword evidence="2" id="KW-0637">Prenyltransferase</keyword>
<comment type="similarity">
    <text evidence="1">Belongs to the protein prenyltransferase subunit alpha family.</text>
</comment>
<dbReference type="PANTHER" id="PTHR11129:SF3">
    <property type="entry name" value="PROTEIN PRENYLTRANSFERASE ALPHA SUBUNIT REPEAT-CONTAINING PROTEIN 1"/>
    <property type="match status" value="1"/>
</dbReference>
<accession>A0AA39GGH0</accession>
<sequence length="334" mass="38736">MSRALDAKTKAAIQNGDHTEAFREISGVLARCHDGLYDIELLGPEFMMMLPDPNCFFLQDGNTLILPKLRVVQAFMVARKLLLRHREENGSVSEEDLAAATRVLLMMDAEHLTAANTRKRQIVGSGYDLALIRRELSFVDSLLKSDLHRHNKSPTLWNHRLWLMAQRLNRYDEGKLLIKREYDHIPDEEFLERHFKTVIFVSGERHPKNYYAWAHARQLVLMASDTGKSALLPITRDWCWSHRGDISGWTFLVSLPASNDEQKAVLAETMKYARMFRYDNESVWWYFAAMASSPEELAELLTLREKLRPEAEERDRIHLDRALKWLQPSSTQAD</sequence>
<evidence type="ECO:0000256" key="2">
    <source>
        <dbReference type="ARBA" id="ARBA00022602"/>
    </source>
</evidence>
<dbReference type="Pfam" id="PF01239">
    <property type="entry name" value="PPTA"/>
    <property type="match status" value="1"/>
</dbReference>
<evidence type="ECO:0000256" key="3">
    <source>
        <dbReference type="ARBA" id="ARBA00022679"/>
    </source>
</evidence>
<dbReference type="AlphaFoldDB" id="A0AA39GGH0"/>
<evidence type="ECO:0000313" key="6">
    <source>
        <dbReference type="Proteomes" id="UP001175261"/>
    </source>
</evidence>
<dbReference type="SUPFAM" id="SSF48439">
    <property type="entry name" value="Protein prenylyltransferase"/>
    <property type="match status" value="1"/>
</dbReference>
<organism evidence="5 6">
    <name type="scientific">Sarocladium strictum</name>
    <name type="common">Black bundle disease fungus</name>
    <name type="synonym">Acremonium strictum</name>
    <dbReference type="NCBI Taxonomy" id="5046"/>
    <lineage>
        <taxon>Eukaryota</taxon>
        <taxon>Fungi</taxon>
        <taxon>Dikarya</taxon>
        <taxon>Ascomycota</taxon>
        <taxon>Pezizomycotina</taxon>
        <taxon>Sordariomycetes</taxon>
        <taxon>Hypocreomycetidae</taxon>
        <taxon>Hypocreales</taxon>
        <taxon>Sarocladiaceae</taxon>
        <taxon>Sarocladium</taxon>
    </lineage>
</organism>
<keyword evidence="6" id="KW-1185">Reference proteome</keyword>
<dbReference type="EMBL" id="JAPDFR010000004">
    <property type="protein sequence ID" value="KAK0386917.1"/>
    <property type="molecule type" value="Genomic_DNA"/>
</dbReference>
<dbReference type="PANTHER" id="PTHR11129">
    <property type="entry name" value="PROTEIN FARNESYLTRANSFERASE ALPHA SUBUNIT/RAB GERANYLGERANYL TRANSFERASE ALPHA SUBUNIT"/>
    <property type="match status" value="1"/>
</dbReference>
<keyword evidence="4" id="KW-0677">Repeat</keyword>
<dbReference type="InterPro" id="IPR002088">
    <property type="entry name" value="Prenyl_trans_a"/>
</dbReference>
<gene>
    <name evidence="5" type="ORF">NLU13_5230</name>
</gene>
<comment type="caution">
    <text evidence="5">The sequence shown here is derived from an EMBL/GenBank/DDBJ whole genome shotgun (WGS) entry which is preliminary data.</text>
</comment>
<evidence type="ECO:0000256" key="4">
    <source>
        <dbReference type="ARBA" id="ARBA00022737"/>
    </source>
</evidence>
<dbReference type="GO" id="GO:0005737">
    <property type="term" value="C:cytoplasm"/>
    <property type="evidence" value="ECO:0007669"/>
    <property type="project" value="TreeGrafter"/>
</dbReference>
<reference evidence="5" key="1">
    <citation type="submission" date="2022-10" db="EMBL/GenBank/DDBJ databases">
        <title>Determination and structural analysis of whole genome sequence of Sarocladium strictum F4-1.</title>
        <authorList>
            <person name="Hu L."/>
            <person name="Jiang Y."/>
        </authorList>
    </citation>
    <scope>NUCLEOTIDE SEQUENCE</scope>
    <source>
        <strain evidence="5">F4-1</strain>
    </source>
</reference>